<dbReference type="KEGG" id="nbr:O3I_024740"/>
<evidence type="ECO:0000313" key="2">
    <source>
        <dbReference type="EMBL" id="AFU02899.1"/>
    </source>
</evidence>
<name>K0F0I9_NOCB7</name>
<dbReference type="eggNOG" id="ENOG5031EE7">
    <property type="taxonomic scope" value="Bacteria"/>
</dbReference>
<reference evidence="2 3" key="1">
    <citation type="journal article" date="2012" name="J. Bacteriol.">
        <title>Complete genome sequence of Nocardia brasiliensis HUJEG-1.</title>
        <authorList>
            <person name="Vera-Cabrera L."/>
            <person name="Ortiz-Lopez R."/>
            <person name="Elizondo-Gonzalez R."/>
            <person name="Perez-Maya A.A."/>
            <person name="Ocampo-Candiani J."/>
        </authorList>
    </citation>
    <scope>NUCLEOTIDE SEQUENCE [LARGE SCALE GENOMIC DNA]</scope>
    <source>
        <strain evidence="3">ATCC 700358</strain>
    </source>
</reference>
<protein>
    <recommendedName>
        <fullName evidence="4">ESX-1 secretion-associated protein EspA/EspE-like domain-containing protein</fullName>
    </recommendedName>
</protein>
<feature type="region of interest" description="Disordered" evidence="1">
    <location>
        <begin position="260"/>
        <end position="285"/>
    </location>
</feature>
<evidence type="ECO:0008006" key="4">
    <source>
        <dbReference type="Google" id="ProtNLM"/>
    </source>
</evidence>
<evidence type="ECO:0000313" key="3">
    <source>
        <dbReference type="Proteomes" id="UP000006304"/>
    </source>
</evidence>
<keyword evidence="3" id="KW-1185">Reference proteome</keyword>
<dbReference type="RefSeq" id="WP_014985754.1">
    <property type="nucleotide sequence ID" value="NC_018681.1"/>
</dbReference>
<dbReference type="Proteomes" id="UP000006304">
    <property type="component" value="Chromosome"/>
</dbReference>
<proteinExistence type="predicted"/>
<accession>K0F0I9</accession>
<sequence length="285" mass="30227">MTETSKTLDDLNTVLKQFSVKIDEIRNTPEDVDEAFRLATIAVAANEGALLIPVPGVGSVVGAAYGALTEDSLTGVMQDNKDKIKDSIRKVLEELAQAIDGLRAPVAFIQTAGAWLETKSQISEARNNYLLNGNLTGQWLGASAVAYGNAATIQQTAMESAMSVCDTANSALRDSADGAWKFYSAIIEDITEYLTKFAGAMLKIASFVAMPVGVSDAIDFGAELVKKVGKHGLALGAVLIRQQGILDALTVATTSPAGINNGKWPQSASTDFDAQTPDKDKWDPR</sequence>
<gene>
    <name evidence="2" type="ORF">O3I_024740</name>
</gene>
<dbReference type="STRING" id="1133849.O3I_024740"/>
<dbReference type="EMBL" id="CP003876">
    <property type="protein sequence ID" value="AFU02899.1"/>
    <property type="molecule type" value="Genomic_DNA"/>
</dbReference>
<feature type="compositionally biased region" description="Polar residues" evidence="1">
    <location>
        <begin position="260"/>
        <end position="273"/>
    </location>
</feature>
<dbReference type="HOGENOM" id="CLU_976028_0_0_11"/>
<feature type="compositionally biased region" description="Basic and acidic residues" evidence="1">
    <location>
        <begin position="276"/>
        <end position="285"/>
    </location>
</feature>
<evidence type="ECO:0000256" key="1">
    <source>
        <dbReference type="SAM" id="MobiDB-lite"/>
    </source>
</evidence>
<organism evidence="2 3">
    <name type="scientific">Nocardia brasiliensis (strain ATCC 700358 / HUJEG-1)</name>
    <dbReference type="NCBI Taxonomy" id="1133849"/>
    <lineage>
        <taxon>Bacteria</taxon>
        <taxon>Bacillati</taxon>
        <taxon>Actinomycetota</taxon>
        <taxon>Actinomycetes</taxon>
        <taxon>Mycobacteriales</taxon>
        <taxon>Nocardiaceae</taxon>
        <taxon>Nocardia</taxon>
    </lineage>
</organism>
<dbReference type="AlphaFoldDB" id="K0F0I9"/>